<gene>
    <name evidence="1" type="ORF">HME7025_01582</name>
</gene>
<dbReference type="AlphaFoldDB" id="A0A2S2DXE3"/>
<evidence type="ECO:0000313" key="1">
    <source>
        <dbReference type="EMBL" id="AWL09437.1"/>
    </source>
</evidence>
<keyword evidence="2" id="KW-1185">Reference proteome</keyword>
<reference evidence="1" key="1">
    <citation type="journal article" date="2019" name="Int. J. Syst. Evol. Microbiol.">
        <title>Allopseudarcicella aquatilis gen. nov., sp. nov., isolated from freshwater.</title>
        <authorList>
            <person name="Kim H."/>
            <person name="Kang H."/>
            <person name="Joh K."/>
        </authorList>
    </citation>
    <scope>NUCLEOTIDE SEQUENCE</scope>
    <source>
        <strain evidence="1">HME7025</strain>
    </source>
</reference>
<evidence type="ECO:0000313" key="2">
    <source>
        <dbReference type="Proteomes" id="UP000245468"/>
    </source>
</evidence>
<dbReference type="RefSeq" id="WP_109323124.1">
    <property type="nucleotide sequence ID" value="NZ_CP029346.1"/>
</dbReference>
<dbReference type="Proteomes" id="UP000245468">
    <property type="component" value="Chromosome"/>
</dbReference>
<dbReference type="KEGG" id="psez:HME7025_01582"/>
<organism evidence="1 2">
    <name type="scientific">Aquirufa nivalisilvae</name>
    <dbReference type="NCBI Taxonomy" id="2516557"/>
    <lineage>
        <taxon>Bacteria</taxon>
        <taxon>Pseudomonadati</taxon>
        <taxon>Bacteroidota</taxon>
        <taxon>Cytophagia</taxon>
        <taxon>Cytophagales</taxon>
        <taxon>Flectobacillaceae</taxon>
        <taxon>Aquirufa</taxon>
    </lineage>
</organism>
<proteinExistence type="predicted"/>
<name>A0A2S2DXE3_9BACT</name>
<protein>
    <submittedName>
        <fullName evidence="1">Uncharacterized protein</fullName>
    </submittedName>
</protein>
<accession>A0A2S2DXE3</accession>
<sequence length="142" mass="16081">MLSSVKNKHVALVFTVLCSFGIFLSSSFAHKQSFNKLDFSNISFQEGISLFSKNTSFSDLHLLANPVNTNQSYSPLVDFEIEEEEDCSGFKKSYKSYLSAFHSFTVPGLNSVFKTARKVHYTNSLPLFTKLPLYIKNQVFLI</sequence>
<dbReference type="EMBL" id="CP029346">
    <property type="protein sequence ID" value="AWL09437.1"/>
    <property type="molecule type" value="Genomic_DNA"/>
</dbReference>